<evidence type="ECO:0000313" key="3">
    <source>
        <dbReference type="Proteomes" id="UP000679247"/>
    </source>
</evidence>
<accession>A0ABX8FG30</accession>
<dbReference type="InterPro" id="IPR036281">
    <property type="entry name" value="SinR/SinI_dimer_dom_sf"/>
</dbReference>
<name>A0ABX8FG30_9BACI</name>
<gene>
    <name evidence="2" type="ORF">J1899_08025</name>
</gene>
<dbReference type="RefSeq" id="WP_214478342.1">
    <property type="nucleotide sequence ID" value="NZ_CP071709.1"/>
</dbReference>
<feature type="domain" description="Sin" evidence="1">
    <location>
        <begin position="1"/>
        <end position="30"/>
    </location>
</feature>
<evidence type="ECO:0000259" key="1">
    <source>
        <dbReference type="PROSITE" id="PS51500"/>
    </source>
</evidence>
<dbReference type="PROSITE" id="PS51500">
    <property type="entry name" value="SIN"/>
    <property type="match status" value="1"/>
</dbReference>
<dbReference type="EMBL" id="CP071709">
    <property type="protein sequence ID" value="QVY62978.1"/>
    <property type="molecule type" value="Genomic_DNA"/>
</dbReference>
<organism evidence="2 3">
    <name type="scientific">Cytobacillus gottheilii</name>
    <dbReference type="NCBI Taxonomy" id="859144"/>
    <lineage>
        <taxon>Bacteria</taxon>
        <taxon>Bacillati</taxon>
        <taxon>Bacillota</taxon>
        <taxon>Bacilli</taxon>
        <taxon>Bacillales</taxon>
        <taxon>Bacillaceae</taxon>
        <taxon>Cytobacillus</taxon>
    </lineage>
</organism>
<dbReference type="Proteomes" id="UP000679247">
    <property type="component" value="Chromosome"/>
</dbReference>
<dbReference type="Pfam" id="PF08671">
    <property type="entry name" value="SinI"/>
    <property type="match status" value="1"/>
</dbReference>
<dbReference type="SUPFAM" id="SSF47406">
    <property type="entry name" value="SinR repressor dimerisation domain-like"/>
    <property type="match status" value="1"/>
</dbReference>
<keyword evidence="3" id="KW-1185">Reference proteome</keyword>
<sequence length="39" mass="4473">MDDEWMALMYEAISLGLTPEEVRKWIEENNEGSTAEGVQ</sequence>
<protein>
    <submittedName>
        <fullName evidence="2">Anti-repressor SinI family protein</fullName>
    </submittedName>
</protein>
<dbReference type="InterPro" id="IPR010981">
    <property type="entry name" value="SinR/SinI_dimer_dom"/>
</dbReference>
<proteinExistence type="predicted"/>
<evidence type="ECO:0000313" key="2">
    <source>
        <dbReference type="EMBL" id="QVY62978.1"/>
    </source>
</evidence>
<reference evidence="2 3" key="1">
    <citation type="submission" date="2021-03" db="EMBL/GenBank/DDBJ databases">
        <title>The first data on the complete genome of the tetrodotoxin-producing bacterium.</title>
        <authorList>
            <person name="Melnikova D.I."/>
            <person name="Nijland R."/>
            <person name="Magarlamov T.Y."/>
        </authorList>
    </citation>
    <scope>NUCLEOTIDE SEQUENCE [LARGE SCALE GENOMIC DNA]</scope>
    <source>
        <strain evidence="2 3">1839</strain>
    </source>
</reference>